<comment type="caution">
    <text evidence="2">The sequence shown here is derived from an EMBL/GenBank/DDBJ whole genome shotgun (WGS) entry which is preliminary data.</text>
</comment>
<protein>
    <submittedName>
        <fullName evidence="2">Uncharacterized protein</fullName>
    </submittedName>
</protein>
<proteinExistence type="predicted"/>
<accession>A0A1F7WGN4</accession>
<sequence length="216" mass="24305">MAAIQEQSGYFTPGNLERHDPSTDSDGQIEAGFRRDVQAIEDAEIRAETERMQLGPLTITENDDFRTIIDDAEQGGYLEVIKFDENYFQEKIVGFKERLAELGKSLKKNFEIDDPETYSDRLPTSFVAMLKHEIRVATEPGFGIIFDEFQRLSDDLLNTQSKLEELKNGQPVSVADELARTLADQKAYQIKRAALRAVRGNRGNNGSSTLSTIINP</sequence>
<dbReference type="EMBL" id="MGFG01000011">
    <property type="protein sequence ID" value="OGM01205.1"/>
    <property type="molecule type" value="Genomic_DNA"/>
</dbReference>
<evidence type="ECO:0000256" key="1">
    <source>
        <dbReference type="SAM" id="MobiDB-lite"/>
    </source>
</evidence>
<name>A0A1F7WGN4_9BACT</name>
<evidence type="ECO:0000313" key="3">
    <source>
        <dbReference type="Proteomes" id="UP000176988"/>
    </source>
</evidence>
<dbReference type="Proteomes" id="UP000176988">
    <property type="component" value="Unassembled WGS sequence"/>
</dbReference>
<feature type="region of interest" description="Disordered" evidence="1">
    <location>
        <begin position="1"/>
        <end position="31"/>
    </location>
</feature>
<gene>
    <name evidence="2" type="ORF">A2480_02635</name>
</gene>
<evidence type="ECO:0000313" key="2">
    <source>
        <dbReference type="EMBL" id="OGM01205.1"/>
    </source>
</evidence>
<dbReference type="AlphaFoldDB" id="A0A1F7WGN4"/>
<organism evidence="2 3">
    <name type="scientific">Candidatus Uhrbacteria bacterium RIFOXYC2_FULL_47_19</name>
    <dbReference type="NCBI Taxonomy" id="1802424"/>
    <lineage>
        <taxon>Bacteria</taxon>
        <taxon>Candidatus Uhriibacteriota</taxon>
    </lineage>
</organism>
<reference evidence="2 3" key="1">
    <citation type="journal article" date="2016" name="Nat. Commun.">
        <title>Thousands of microbial genomes shed light on interconnected biogeochemical processes in an aquifer system.</title>
        <authorList>
            <person name="Anantharaman K."/>
            <person name="Brown C.T."/>
            <person name="Hug L.A."/>
            <person name="Sharon I."/>
            <person name="Castelle C.J."/>
            <person name="Probst A.J."/>
            <person name="Thomas B.C."/>
            <person name="Singh A."/>
            <person name="Wilkins M.J."/>
            <person name="Karaoz U."/>
            <person name="Brodie E.L."/>
            <person name="Williams K.H."/>
            <person name="Hubbard S.S."/>
            <person name="Banfield J.F."/>
        </authorList>
    </citation>
    <scope>NUCLEOTIDE SEQUENCE [LARGE SCALE GENOMIC DNA]</scope>
</reference>
<feature type="compositionally biased region" description="Polar residues" evidence="1">
    <location>
        <begin position="1"/>
        <end position="10"/>
    </location>
</feature>